<dbReference type="InterPro" id="IPR006311">
    <property type="entry name" value="TAT_signal"/>
</dbReference>
<evidence type="ECO:0000313" key="2">
    <source>
        <dbReference type="Proteomes" id="UP001319882"/>
    </source>
</evidence>
<reference evidence="1 2" key="1">
    <citation type="journal article" date="2021" name="Sci. Rep.">
        <title>Genome analysis of a halophilic bacterium Halomonas malpeensis YU-PRIM-29(T) reveals its exopolysaccharide and pigment producing capabilities.</title>
        <authorList>
            <person name="Athmika"/>
            <person name="Ghate S.D."/>
            <person name="Arun A.B."/>
            <person name="Rao S.S."/>
            <person name="Kumar S.T.A."/>
            <person name="Kandiyil M.K."/>
            <person name="Saptami K."/>
            <person name="Rekha P.D."/>
        </authorList>
    </citation>
    <scope>NUCLEOTIDE SEQUENCE [LARGE SCALE GENOMIC DNA]</scope>
    <source>
        <strain evidence="2">prim 29</strain>
    </source>
</reference>
<comment type="caution">
    <text evidence="1">The sequence shown here is derived from an EMBL/GenBank/DDBJ whole genome shotgun (WGS) entry which is preliminary data.</text>
</comment>
<dbReference type="InterPro" id="IPR024651">
    <property type="entry name" value="FAD-SLDH_ssu"/>
</dbReference>
<evidence type="ECO:0000313" key="1">
    <source>
        <dbReference type="EMBL" id="MCB8888800.1"/>
    </source>
</evidence>
<proteinExistence type="predicted"/>
<sequence>MQHSSPSPGVSRRKLLLGGVSLLGYFTFAGPTLAWAREFQGTPLHQRFMELSGRLINHRLDEGTGLRIAAFAAQKYAGLAGRVERIIAIADERDAQEVEQFFDAIPEEDRELAYWIIAAWYSGASSGASDAEQFTFEHALTYQTTLDIVPIPTYAFSAPNGWARAPAPLLPVPRF</sequence>
<gene>
    <name evidence="1" type="ORF">GEV37_06680</name>
</gene>
<dbReference type="Proteomes" id="UP001319882">
    <property type="component" value="Unassembled WGS sequence"/>
</dbReference>
<protein>
    <submittedName>
        <fullName evidence="1">Dehydrogenase</fullName>
    </submittedName>
</protein>
<dbReference type="RefSeq" id="WP_227389463.1">
    <property type="nucleotide sequence ID" value="NZ_JBHSCJ010000010.1"/>
</dbReference>
<keyword evidence="2" id="KW-1185">Reference proteome</keyword>
<dbReference type="EMBL" id="WHVL01000002">
    <property type="protein sequence ID" value="MCB8888800.1"/>
    <property type="molecule type" value="Genomic_DNA"/>
</dbReference>
<dbReference type="Pfam" id="PF12318">
    <property type="entry name" value="FAD-SLDH"/>
    <property type="match status" value="1"/>
</dbReference>
<organism evidence="1 2">
    <name type="scientific">Vreelandella malpeensis</name>
    <dbReference type="NCBI Taxonomy" id="1172368"/>
    <lineage>
        <taxon>Bacteria</taxon>
        <taxon>Pseudomonadati</taxon>
        <taxon>Pseudomonadota</taxon>
        <taxon>Gammaproteobacteria</taxon>
        <taxon>Oceanospirillales</taxon>
        <taxon>Halomonadaceae</taxon>
        <taxon>Vreelandella</taxon>
    </lineage>
</organism>
<accession>A0ABS8DSG4</accession>
<dbReference type="PROSITE" id="PS51318">
    <property type="entry name" value="TAT"/>
    <property type="match status" value="1"/>
</dbReference>
<name>A0ABS8DSG4_9GAMM</name>